<dbReference type="InterPro" id="IPR004865">
    <property type="entry name" value="HSR_dom"/>
</dbReference>
<dbReference type="GO" id="GO:0008270">
    <property type="term" value="F:zinc ion binding"/>
    <property type="evidence" value="ECO:0007669"/>
    <property type="project" value="UniProtKB-KW"/>
</dbReference>
<dbReference type="Proteomes" id="UP000558958">
    <property type="component" value="Unassembled WGS sequence"/>
</dbReference>
<evidence type="ECO:0000259" key="8">
    <source>
        <dbReference type="PROSITE" id="PS51414"/>
    </source>
</evidence>
<dbReference type="GO" id="GO:0000981">
    <property type="term" value="F:DNA-binding transcription factor activity, RNA polymerase II-specific"/>
    <property type="evidence" value="ECO:0007669"/>
    <property type="project" value="TreeGrafter"/>
</dbReference>
<dbReference type="InterPro" id="IPR001965">
    <property type="entry name" value="Znf_PHD"/>
</dbReference>
<dbReference type="AlphaFoldDB" id="A0A7K8Z0I6"/>
<keyword evidence="2 5" id="KW-0863">Zinc-finger</keyword>
<name>A0A7K8Z0I6_9PASS</name>
<evidence type="ECO:0000256" key="6">
    <source>
        <dbReference type="SAM" id="MobiDB-lite"/>
    </source>
</evidence>
<dbReference type="PANTHER" id="PTHR46386">
    <property type="entry name" value="NUCLEAR BODY PROTEIN SP140"/>
    <property type="match status" value="1"/>
</dbReference>
<dbReference type="GO" id="GO:0005737">
    <property type="term" value="C:cytoplasm"/>
    <property type="evidence" value="ECO:0007669"/>
    <property type="project" value="InterPro"/>
</dbReference>
<dbReference type="GO" id="GO:0005634">
    <property type="term" value="C:nucleus"/>
    <property type="evidence" value="ECO:0007669"/>
    <property type="project" value="InterPro"/>
</dbReference>
<feature type="domain" description="PHD-type" evidence="7">
    <location>
        <begin position="239"/>
        <end position="286"/>
    </location>
</feature>
<evidence type="ECO:0000313" key="9">
    <source>
        <dbReference type="EMBL" id="NXG08497.1"/>
    </source>
</evidence>
<keyword evidence="4" id="KW-0238">DNA-binding</keyword>
<evidence type="ECO:0000313" key="10">
    <source>
        <dbReference type="Proteomes" id="UP000558958"/>
    </source>
</evidence>
<keyword evidence="3" id="KW-0862">Zinc</keyword>
<dbReference type="CDD" id="cd15539">
    <property type="entry name" value="PHD1_AIRE"/>
    <property type="match status" value="1"/>
</dbReference>
<feature type="non-terminal residue" evidence="9">
    <location>
        <position position="1"/>
    </location>
</feature>
<feature type="non-terminal residue" evidence="9">
    <location>
        <position position="384"/>
    </location>
</feature>
<dbReference type="InterPro" id="IPR019787">
    <property type="entry name" value="Znf_PHD-finger"/>
</dbReference>
<reference evidence="9 10" key="1">
    <citation type="submission" date="2019-09" db="EMBL/GenBank/DDBJ databases">
        <title>Bird 10,000 Genomes (B10K) Project - Family phase.</title>
        <authorList>
            <person name="Zhang G."/>
        </authorList>
    </citation>
    <scope>NUCLEOTIDE SEQUENCE [LARGE SCALE GENOMIC DNA]</scope>
    <source>
        <strain evidence="9">B10K-DU-001-06</strain>
        <tissue evidence="9">Muscle</tissue>
    </source>
</reference>
<feature type="compositionally biased region" description="Basic and acidic residues" evidence="6">
    <location>
        <begin position="135"/>
        <end position="144"/>
    </location>
</feature>
<sequence>MAGPGGDGDLRRLLKLHRTEIAMAVDDVFPLLHGLADHDVVPEHMFKETLSRAEREGSHRAFHALLTWLLGRDAAAVRDFWAVLFKDYNLERYTQLGPVRSAFPREVELGRQRRGRRLSPSPTAPAPHRPQGKRKAPEERDKPRAAQPSPRHTASPGPLAKAKTVKKPESTDSPCIPRAGVQRAVAVAGSEVPVSRGAIEGILIKHVLEPGREPQLHSQDQLPAPTVYSQDPVPHQENEDECAVCGDGGELICCDGCPRAFHLSCLVPPLPRVPSGTWRCGSCVTSVAETGGLLETDVAVQRPPEIPGEEECDTHPGGADGSICSRCFTRIPAPRHCPTPSVQSRGLLLCTSCKGTPGTGSLETTTAAGDQPFQAAKVSTTSAG</sequence>
<dbReference type="Gene3D" id="3.30.40.10">
    <property type="entry name" value="Zinc/RING finger domain, C3HC4 (zinc finger)"/>
    <property type="match status" value="1"/>
</dbReference>
<dbReference type="SMART" id="SM00249">
    <property type="entry name" value="PHD"/>
    <property type="match status" value="1"/>
</dbReference>
<evidence type="ECO:0000256" key="2">
    <source>
        <dbReference type="ARBA" id="ARBA00022771"/>
    </source>
</evidence>
<keyword evidence="1" id="KW-0479">Metal-binding</keyword>
<evidence type="ECO:0000256" key="5">
    <source>
        <dbReference type="PROSITE-ProRule" id="PRU00146"/>
    </source>
</evidence>
<evidence type="ECO:0000256" key="1">
    <source>
        <dbReference type="ARBA" id="ARBA00022723"/>
    </source>
</evidence>
<dbReference type="EMBL" id="VWZD01009359">
    <property type="protein sequence ID" value="NXG08497.1"/>
    <property type="molecule type" value="Genomic_DNA"/>
</dbReference>
<dbReference type="PROSITE" id="PS50016">
    <property type="entry name" value="ZF_PHD_2"/>
    <property type="match status" value="1"/>
</dbReference>
<proteinExistence type="predicted"/>
<dbReference type="GO" id="GO:0003677">
    <property type="term" value="F:DNA binding"/>
    <property type="evidence" value="ECO:0007669"/>
    <property type="project" value="UniProtKB-KW"/>
</dbReference>
<dbReference type="PRINTS" id="PR01711">
    <property type="entry name" value="AIREGULATOR"/>
</dbReference>
<dbReference type="PROSITE" id="PS51414">
    <property type="entry name" value="HSR"/>
    <property type="match status" value="1"/>
</dbReference>
<comment type="caution">
    <text evidence="9">The sequence shown here is derived from an EMBL/GenBank/DDBJ whole genome shotgun (WGS) entry which is preliminary data.</text>
</comment>
<dbReference type="SUPFAM" id="SSF57903">
    <property type="entry name" value="FYVE/PHD zinc finger"/>
    <property type="match status" value="1"/>
</dbReference>
<gene>
    <name evidence="9" type="primary">Aire</name>
    <name evidence="9" type="ORF">SAKLUC_R08735</name>
</gene>
<dbReference type="Pfam" id="PF03172">
    <property type="entry name" value="HSR"/>
    <property type="match status" value="1"/>
</dbReference>
<accession>A0A7K8Z0I6</accession>
<dbReference type="PROSITE" id="PS01359">
    <property type="entry name" value="ZF_PHD_1"/>
    <property type="match status" value="1"/>
</dbReference>
<feature type="region of interest" description="Disordered" evidence="6">
    <location>
        <begin position="110"/>
        <end position="176"/>
    </location>
</feature>
<evidence type="ECO:0000259" key="7">
    <source>
        <dbReference type="PROSITE" id="PS50016"/>
    </source>
</evidence>
<feature type="domain" description="HSR" evidence="8">
    <location>
        <begin position="1"/>
        <end position="108"/>
    </location>
</feature>
<dbReference type="PANTHER" id="PTHR46386:SF11">
    <property type="entry name" value="AUTOIMMUNE REGULATOR"/>
    <property type="match status" value="1"/>
</dbReference>
<evidence type="ECO:0000256" key="3">
    <source>
        <dbReference type="ARBA" id="ARBA00022833"/>
    </source>
</evidence>
<keyword evidence="10" id="KW-1185">Reference proteome</keyword>
<organism evidence="9 10">
    <name type="scientific">Sakesphorus luctuosus</name>
    <dbReference type="NCBI Taxonomy" id="419690"/>
    <lineage>
        <taxon>Eukaryota</taxon>
        <taxon>Metazoa</taxon>
        <taxon>Chordata</taxon>
        <taxon>Craniata</taxon>
        <taxon>Vertebrata</taxon>
        <taxon>Euteleostomi</taxon>
        <taxon>Archelosauria</taxon>
        <taxon>Archosauria</taxon>
        <taxon>Dinosauria</taxon>
        <taxon>Saurischia</taxon>
        <taxon>Theropoda</taxon>
        <taxon>Coelurosauria</taxon>
        <taxon>Aves</taxon>
        <taxon>Neognathae</taxon>
        <taxon>Neoaves</taxon>
        <taxon>Telluraves</taxon>
        <taxon>Australaves</taxon>
        <taxon>Passeriformes</taxon>
        <taxon>Thamnophilidae</taxon>
        <taxon>Sakesphorus</taxon>
    </lineage>
</organism>
<dbReference type="InterPro" id="IPR008087">
    <property type="entry name" value="AIRE"/>
</dbReference>
<dbReference type="InterPro" id="IPR013083">
    <property type="entry name" value="Znf_RING/FYVE/PHD"/>
</dbReference>
<dbReference type="GO" id="GO:0006959">
    <property type="term" value="P:humoral immune response"/>
    <property type="evidence" value="ECO:0007669"/>
    <property type="project" value="InterPro"/>
</dbReference>
<dbReference type="GO" id="GO:0045182">
    <property type="term" value="F:translation regulator activity"/>
    <property type="evidence" value="ECO:0007669"/>
    <property type="project" value="InterPro"/>
</dbReference>
<evidence type="ECO:0000256" key="4">
    <source>
        <dbReference type="ARBA" id="ARBA00023125"/>
    </source>
</evidence>
<dbReference type="Pfam" id="PF00628">
    <property type="entry name" value="PHD"/>
    <property type="match status" value="1"/>
</dbReference>
<protein>
    <submittedName>
        <fullName evidence="9">AIRE regulator</fullName>
    </submittedName>
</protein>
<dbReference type="InterPro" id="IPR011011">
    <property type="entry name" value="Znf_FYVE_PHD"/>
</dbReference>
<dbReference type="InterPro" id="IPR043563">
    <property type="entry name" value="Sp110/Sp140/Sp140L-like"/>
</dbReference>
<dbReference type="InterPro" id="IPR019786">
    <property type="entry name" value="Zinc_finger_PHD-type_CS"/>
</dbReference>